<evidence type="ECO:0000313" key="1">
    <source>
        <dbReference type="EMBL" id="DAE27320.1"/>
    </source>
</evidence>
<organism evidence="1">
    <name type="scientific">virus sp. ct8MV80</name>
    <dbReference type="NCBI Taxonomy" id="2826793"/>
    <lineage>
        <taxon>Viruses</taxon>
    </lineage>
</organism>
<name>A0A8S5R7E3_9VIRU</name>
<reference evidence="1" key="1">
    <citation type="journal article" date="2021" name="Proc. Natl. Acad. Sci. U.S.A.">
        <title>A Catalog of Tens of Thousands of Viruses from Human Metagenomes Reveals Hidden Associations with Chronic Diseases.</title>
        <authorList>
            <person name="Tisza M.J."/>
            <person name="Buck C.B."/>
        </authorList>
    </citation>
    <scope>NUCLEOTIDE SEQUENCE</scope>
    <source>
        <strain evidence="1">Ct8MV80</strain>
    </source>
</reference>
<dbReference type="EMBL" id="BK015835">
    <property type="protein sequence ID" value="DAE27320.1"/>
    <property type="molecule type" value="Genomic_DNA"/>
</dbReference>
<sequence length="105" mass="11037">MAAYNKELRDSTGTNIIYPLTKAGNVYMDDNTTVQASMPTVTLNGTKTTTVGIYAPIDSGTKGQVLTSNGSGAPVWAAASTGPDIQVSSTEPSNQKSGDFWYQIV</sequence>
<accession>A0A8S5R7E3</accession>
<protein>
    <submittedName>
        <fullName evidence="1">Uncharacterized protein</fullName>
    </submittedName>
</protein>
<proteinExistence type="predicted"/>